<feature type="domain" description="Dihydrodipicolinate reductase C-terminal" evidence="14">
    <location>
        <begin position="123"/>
        <end position="215"/>
    </location>
</feature>
<dbReference type="PANTHER" id="PTHR20836:SF0">
    <property type="entry name" value="4-HYDROXY-TETRAHYDRODIPICOLINATE REDUCTASE 1, CHLOROPLASTIC-RELATED"/>
    <property type="match status" value="1"/>
</dbReference>
<dbReference type="CDD" id="cd02274">
    <property type="entry name" value="DHDPR_N"/>
    <property type="match status" value="1"/>
</dbReference>
<dbReference type="PIRSF" id="PIRSF000161">
    <property type="entry name" value="DHPR"/>
    <property type="match status" value="1"/>
</dbReference>
<keyword evidence="5" id="KW-0220">Diaminopimelate biosynthesis</keyword>
<organism evidence="15 16">
    <name type="scientific">Haloplasma contractile SSD-17B</name>
    <dbReference type="NCBI Taxonomy" id="1033810"/>
    <lineage>
        <taxon>Bacteria</taxon>
        <taxon>Bacillati</taxon>
        <taxon>Mycoplasmatota</taxon>
        <taxon>Mollicutes</taxon>
        <taxon>Haloplasmatales</taxon>
        <taxon>Haloplasmataceae</taxon>
        <taxon>Haloplasma</taxon>
    </lineage>
</organism>
<evidence type="ECO:0000259" key="14">
    <source>
        <dbReference type="Pfam" id="PF05173"/>
    </source>
</evidence>
<proteinExistence type="inferred from homology"/>
<gene>
    <name evidence="15" type="primary">dapB</name>
    <name evidence="15" type="ORF">HLPCO_001131</name>
</gene>
<dbReference type="InParanoid" id="F7Q174"/>
<dbReference type="EMBL" id="AFNU02000003">
    <property type="protein sequence ID" value="ERJ12791.1"/>
    <property type="molecule type" value="Genomic_DNA"/>
</dbReference>
<comment type="pathway">
    <text evidence="9">Amino-acid biosynthesis; L-lysine biosynthesis via DAP pathway; (S)-tetrahydrodipicolinate from L-aspartate: step 4/4.</text>
</comment>
<sequence length="223" mass="25335">MKVIINGIFGKMGSFLYEYLKSIENIEVVGGIDRTNKTFEVPIYNHISECLLDSEFDVLVDFTIYPSCLDTILFAINNEINVVSGTTGYKEADVQIIEEAARKNKVGVFISPNFSKGTKYTVEMLKKLKDEFKSHEIIEEHSTHKKDKPSGTAKYLARVLDMEIDQVHSIRLPNILANHQILFADEFETISISHTIHSRDAFLGGIEEAIRLVYNENFVKVNI</sequence>
<feature type="domain" description="Dihydrodipicolinate reductase N-terminal" evidence="13">
    <location>
        <begin position="1"/>
        <end position="114"/>
    </location>
</feature>
<dbReference type="GO" id="GO:0019877">
    <property type="term" value="P:diaminopimelate biosynthetic process"/>
    <property type="evidence" value="ECO:0007669"/>
    <property type="project" value="UniProtKB-KW"/>
</dbReference>
<dbReference type="InterPro" id="IPR022664">
    <property type="entry name" value="DapB_N_CS"/>
</dbReference>
<dbReference type="AlphaFoldDB" id="F7Q174"/>
<dbReference type="EC" id="1.17.1.8" evidence="10"/>
<keyword evidence="7" id="KW-0520">NAD</keyword>
<comment type="caution">
    <text evidence="15">The sequence shown here is derived from an EMBL/GenBank/DDBJ whole genome shotgun (WGS) entry which is preliminary data.</text>
</comment>
<evidence type="ECO:0000256" key="6">
    <source>
        <dbReference type="ARBA" id="ARBA00023002"/>
    </source>
</evidence>
<name>F7Q174_9MOLU</name>
<keyword evidence="3" id="KW-0028">Amino-acid biosynthesis</keyword>
<evidence type="ECO:0000256" key="1">
    <source>
        <dbReference type="ARBA" id="ARBA00006642"/>
    </source>
</evidence>
<dbReference type="Gene3D" id="3.40.50.720">
    <property type="entry name" value="NAD(P)-binding Rossmann-like Domain"/>
    <property type="match status" value="1"/>
</dbReference>
<evidence type="ECO:0000313" key="15">
    <source>
        <dbReference type="EMBL" id="ERJ12791.1"/>
    </source>
</evidence>
<dbReference type="Proteomes" id="UP000005707">
    <property type="component" value="Unassembled WGS sequence"/>
</dbReference>
<protein>
    <recommendedName>
        <fullName evidence="10">4-hydroxy-tetrahydrodipicolinate reductase</fullName>
        <ecNumber evidence="10">1.17.1.8</ecNumber>
    </recommendedName>
</protein>
<dbReference type="InterPro" id="IPR023940">
    <property type="entry name" value="DHDPR_bac"/>
</dbReference>
<keyword evidence="4" id="KW-0521">NADP</keyword>
<dbReference type="InterPro" id="IPR036291">
    <property type="entry name" value="NAD(P)-bd_dom_sf"/>
</dbReference>
<dbReference type="GO" id="GO:0009089">
    <property type="term" value="P:lysine biosynthetic process via diaminopimelate"/>
    <property type="evidence" value="ECO:0007669"/>
    <property type="project" value="InterPro"/>
</dbReference>
<evidence type="ECO:0000256" key="9">
    <source>
        <dbReference type="ARBA" id="ARBA00037922"/>
    </source>
</evidence>
<comment type="similarity">
    <text evidence="1">Belongs to the DapB family.</text>
</comment>
<evidence type="ECO:0000256" key="4">
    <source>
        <dbReference type="ARBA" id="ARBA00022857"/>
    </source>
</evidence>
<reference evidence="15 16" key="2">
    <citation type="journal article" date="2013" name="PLoS ONE">
        <title>INDIGO - INtegrated Data Warehouse of MIcrobial GenOmes with Examples from the Red Sea Extremophiles.</title>
        <authorList>
            <person name="Alam I."/>
            <person name="Antunes A."/>
            <person name="Kamau A.A."/>
            <person name="Ba Alawi W."/>
            <person name="Kalkatawi M."/>
            <person name="Stingl U."/>
            <person name="Bajic V.B."/>
        </authorList>
    </citation>
    <scope>NUCLEOTIDE SEQUENCE [LARGE SCALE GENOMIC DNA]</scope>
    <source>
        <strain evidence="15 16">SSD-17B</strain>
    </source>
</reference>
<evidence type="ECO:0000256" key="5">
    <source>
        <dbReference type="ARBA" id="ARBA00022915"/>
    </source>
</evidence>
<accession>F7Q174</accession>
<evidence type="ECO:0000256" key="7">
    <source>
        <dbReference type="ARBA" id="ARBA00023027"/>
    </source>
</evidence>
<evidence type="ECO:0000256" key="10">
    <source>
        <dbReference type="ARBA" id="ARBA00038983"/>
    </source>
</evidence>
<dbReference type="SUPFAM" id="SSF51735">
    <property type="entry name" value="NAD(P)-binding Rossmann-fold domains"/>
    <property type="match status" value="1"/>
</dbReference>
<dbReference type="Gene3D" id="3.30.360.10">
    <property type="entry name" value="Dihydrodipicolinate Reductase, domain 2"/>
    <property type="match status" value="1"/>
</dbReference>
<dbReference type="PROSITE" id="PS01298">
    <property type="entry name" value="DAPB"/>
    <property type="match status" value="1"/>
</dbReference>
<dbReference type="Pfam" id="PF01113">
    <property type="entry name" value="DapB_N"/>
    <property type="match status" value="1"/>
</dbReference>
<comment type="catalytic activity">
    <reaction evidence="11">
        <text>(S)-2,3,4,5-tetrahydrodipicolinate + NADP(+) + H2O = (2S,4S)-4-hydroxy-2,3,4,5-tetrahydrodipicolinate + NADPH + H(+)</text>
        <dbReference type="Rhea" id="RHEA:35331"/>
        <dbReference type="ChEBI" id="CHEBI:15377"/>
        <dbReference type="ChEBI" id="CHEBI:15378"/>
        <dbReference type="ChEBI" id="CHEBI:16845"/>
        <dbReference type="ChEBI" id="CHEBI:57783"/>
        <dbReference type="ChEBI" id="CHEBI:58349"/>
        <dbReference type="ChEBI" id="CHEBI:67139"/>
        <dbReference type="EC" id="1.17.1.8"/>
    </reaction>
</comment>
<keyword evidence="2" id="KW-0963">Cytoplasm</keyword>
<evidence type="ECO:0000313" key="16">
    <source>
        <dbReference type="Proteomes" id="UP000005707"/>
    </source>
</evidence>
<evidence type="ECO:0000259" key="13">
    <source>
        <dbReference type="Pfam" id="PF01113"/>
    </source>
</evidence>
<dbReference type="SUPFAM" id="SSF55347">
    <property type="entry name" value="Glyceraldehyde-3-phosphate dehydrogenase-like, C-terminal domain"/>
    <property type="match status" value="1"/>
</dbReference>
<dbReference type="OrthoDB" id="9790352at2"/>
<dbReference type="InterPro" id="IPR000846">
    <property type="entry name" value="DapB_N"/>
</dbReference>
<evidence type="ECO:0000256" key="11">
    <source>
        <dbReference type="ARBA" id="ARBA00049080"/>
    </source>
</evidence>
<evidence type="ECO:0000256" key="12">
    <source>
        <dbReference type="ARBA" id="ARBA00049396"/>
    </source>
</evidence>
<evidence type="ECO:0000256" key="3">
    <source>
        <dbReference type="ARBA" id="ARBA00022605"/>
    </source>
</evidence>
<evidence type="ECO:0000256" key="8">
    <source>
        <dbReference type="ARBA" id="ARBA00023154"/>
    </source>
</evidence>
<dbReference type="GO" id="GO:0008839">
    <property type="term" value="F:4-hydroxy-tetrahydrodipicolinate reductase"/>
    <property type="evidence" value="ECO:0007669"/>
    <property type="project" value="UniProtKB-EC"/>
</dbReference>
<dbReference type="eggNOG" id="COG0289">
    <property type="taxonomic scope" value="Bacteria"/>
</dbReference>
<keyword evidence="6 15" id="KW-0560">Oxidoreductase</keyword>
<dbReference type="Pfam" id="PF05173">
    <property type="entry name" value="DapB_C"/>
    <property type="match status" value="1"/>
</dbReference>
<dbReference type="InterPro" id="IPR022663">
    <property type="entry name" value="DapB_C"/>
</dbReference>
<dbReference type="STRING" id="1033810.HLPCO_001131"/>
<reference evidence="15 16" key="1">
    <citation type="journal article" date="2011" name="J. Bacteriol.">
        <title>Genome sequence of Haloplasma contractile, an unusual contractile bacterium from a deep-sea anoxic brine lake.</title>
        <authorList>
            <person name="Antunes A."/>
            <person name="Alam I."/>
            <person name="El Dorry H."/>
            <person name="Siam R."/>
            <person name="Robertson A."/>
            <person name="Bajic V.B."/>
            <person name="Stingl U."/>
        </authorList>
    </citation>
    <scope>NUCLEOTIDE SEQUENCE [LARGE SCALE GENOMIC DNA]</scope>
    <source>
        <strain evidence="15 16">SSD-17B</strain>
    </source>
</reference>
<evidence type="ECO:0000256" key="2">
    <source>
        <dbReference type="ARBA" id="ARBA00022490"/>
    </source>
</evidence>
<keyword evidence="16" id="KW-1185">Reference proteome</keyword>
<keyword evidence="8" id="KW-0457">Lysine biosynthesis</keyword>
<dbReference type="RefSeq" id="WP_008825798.1">
    <property type="nucleotide sequence ID" value="NZ_AFNU02000003.1"/>
</dbReference>
<dbReference type="GO" id="GO:0005829">
    <property type="term" value="C:cytosol"/>
    <property type="evidence" value="ECO:0007669"/>
    <property type="project" value="TreeGrafter"/>
</dbReference>
<dbReference type="PANTHER" id="PTHR20836">
    <property type="entry name" value="DIHYDRODIPICOLINATE REDUCTASE"/>
    <property type="match status" value="1"/>
</dbReference>
<dbReference type="FunCoup" id="F7Q174">
    <property type="interactions" value="428"/>
</dbReference>
<comment type="catalytic activity">
    <reaction evidence="12">
        <text>(S)-2,3,4,5-tetrahydrodipicolinate + NAD(+) + H2O = (2S,4S)-4-hydroxy-2,3,4,5-tetrahydrodipicolinate + NADH + H(+)</text>
        <dbReference type="Rhea" id="RHEA:35323"/>
        <dbReference type="ChEBI" id="CHEBI:15377"/>
        <dbReference type="ChEBI" id="CHEBI:15378"/>
        <dbReference type="ChEBI" id="CHEBI:16845"/>
        <dbReference type="ChEBI" id="CHEBI:57540"/>
        <dbReference type="ChEBI" id="CHEBI:57945"/>
        <dbReference type="ChEBI" id="CHEBI:67139"/>
        <dbReference type="EC" id="1.17.1.8"/>
    </reaction>
</comment>